<dbReference type="OrthoDB" id="258806at2759"/>
<evidence type="ECO:0000256" key="16">
    <source>
        <dbReference type="SAM" id="MobiDB-lite"/>
    </source>
</evidence>
<evidence type="ECO:0000259" key="17">
    <source>
        <dbReference type="PROSITE" id="PS51800"/>
    </source>
</evidence>
<organism evidence="18 19">
    <name type="scientific">Batrachochytrium dendrobatidis (strain JAM81 / FGSC 10211)</name>
    <name type="common">Frog chytrid fungus</name>
    <dbReference type="NCBI Taxonomy" id="684364"/>
    <lineage>
        <taxon>Eukaryota</taxon>
        <taxon>Fungi</taxon>
        <taxon>Fungi incertae sedis</taxon>
        <taxon>Chytridiomycota</taxon>
        <taxon>Chytridiomycota incertae sedis</taxon>
        <taxon>Chytridiomycetes</taxon>
        <taxon>Rhizophydiales</taxon>
        <taxon>Rhizophydiales incertae sedis</taxon>
        <taxon>Batrachochytrium</taxon>
    </lineage>
</organism>
<comment type="catalytic activity">
    <reaction evidence="12 15">
        <text>cytidine(4) in tRNA(Pro) + S-adenosyl-L-methionine = 2'-O-methylcytidine(4) in tRNA(Pro) + S-adenosyl-L-homocysteine + H(+)</text>
        <dbReference type="Rhea" id="RHEA:32767"/>
        <dbReference type="Rhea" id="RHEA-COMP:10397"/>
        <dbReference type="Rhea" id="RHEA-COMP:10398"/>
        <dbReference type="ChEBI" id="CHEBI:15378"/>
        <dbReference type="ChEBI" id="CHEBI:57856"/>
        <dbReference type="ChEBI" id="CHEBI:59789"/>
        <dbReference type="ChEBI" id="CHEBI:74495"/>
        <dbReference type="ChEBI" id="CHEBI:82748"/>
        <dbReference type="EC" id="2.1.1.225"/>
    </reaction>
</comment>
<comment type="function">
    <text evidence="1 15">tRNA methylase which 2'-O-methylates cytidine(4) in tRNA(Pro) and tRNA(Gly)(GCC), and adenosine(4) in tRNA(His).</text>
</comment>
<sequence length="338" mass="38109">MCAEHGPKDKPNMNPDFVLCPFHPKHVVRVNDLDLHRQTCLFRPQPLPPYHVKNINSGSNLDSVSQHDMHVKILDILSKEDLFALIQKLDTAYHQAIQHDHIFMRDGIPLHVLTHESLNQRLNETQHGKHAVQQASLMGHLHEKNLIGEHRCYAEFGCGKGELSKFIYASVPQHTRYLLIDRKVMKLKVDRVFRANADWERVTIDIRDFNLQGVERIQQMPVIAISKHLCGVATDLTLKCLSNYKKNCESDSSNPSLVQGMVIALCCHQLCKFDDYINPGFLSKYGIGAKEFDILAGVSTWALCGERSTSKSTSSKESSSVDPTHELGTESNEPVAVP</sequence>
<evidence type="ECO:0000256" key="6">
    <source>
        <dbReference type="ARBA" id="ARBA00022679"/>
    </source>
</evidence>
<dbReference type="InterPro" id="IPR007871">
    <property type="entry name" value="Methyltransferase_TRM13"/>
</dbReference>
<evidence type="ECO:0000256" key="3">
    <source>
        <dbReference type="ARBA" id="ARBA00012810"/>
    </source>
</evidence>
<dbReference type="GO" id="GO:0008270">
    <property type="term" value="F:zinc ion binding"/>
    <property type="evidence" value="ECO:0007669"/>
    <property type="project" value="UniProtKB-KW"/>
</dbReference>
<gene>
    <name evidence="18" type="ORF">BATDEDRAFT_89019</name>
</gene>
<dbReference type="EMBL" id="GL882885">
    <property type="protein sequence ID" value="EGF79848.1"/>
    <property type="molecule type" value="Genomic_DNA"/>
</dbReference>
<dbReference type="GeneID" id="18243360"/>
<dbReference type="FunCoup" id="F4P4R4">
    <property type="interactions" value="235"/>
</dbReference>
<keyword evidence="10 15" id="KW-0863">Zinc-finger</keyword>
<keyword evidence="8 15" id="KW-0819">tRNA processing</keyword>
<dbReference type="RefSeq" id="XP_006679702.1">
    <property type="nucleotide sequence ID" value="XM_006679639.1"/>
</dbReference>
<keyword evidence="6 15" id="KW-0808">Transferase</keyword>
<dbReference type="PANTHER" id="PTHR12998">
    <property type="entry name" value="TRNA:M(4)X MODIFICATION ENZYME TRM13 HOMOLOG"/>
    <property type="match status" value="1"/>
</dbReference>
<dbReference type="InterPro" id="IPR022776">
    <property type="entry name" value="TRM13/UPF0224_CHHC_Znf_dom"/>
</dbReference>
<feature type="domain" description="CHHC U11-48K-type" evidence="17">
    <location>
        <begin position="17"/>
        <end position="44"/>
    </location>
</feature>
<evidence type="ECO:0000313" key="18">
    <source>
        <dbReference type="EMBL" id="EGF79848.1"/>
    </source>
</evidence>
<dbReference type="PROSITE" id="PS51800">
    <property type="entry name" value="ZF_CHHC_U11_48K"/>
    <property type="match status" value="1"/>
</dbReference>
<accession>F4P4R4</accession>
<evidence type="ECO:0000256" key="10">
    <source>
        <dbReference type="ARBA" id="ARBA00022771"/>
    </source>
</evidence>
<dbReference type="GO" id="GO:0106050">
    <property type="term" value="F:tRNA 2'-O-methyltransferase activity"/>
    <property type="evidence" value="ECO:0007669"/>
    <property type="project" value="UniProtKB-UniRule"/>
</dbReference>
<keyword evidence="7 15" id="KW-0949">S-adenosyl-L-methionine</keyword>
<dbReference type="InterPro" id="IPR039044">
    <property type="entry name" value="Trm13"/>
</dbReference>
<feature type="region of interest" description="Disordered" evidence="16">
    <location>
        <begin position="307"/>
        <end position="338"/>
    </location>
</feature>
<reference evidence="18 19" key="1">
    <citation type="submission" date="2009-12" db="EMBL/GenBank/DDBJ databases">
        <title>The draft genome of Batrachochytrium dendrobatidis.</title>
        <authorList>
            <consortium name="US DOE Joint Genome Institute (JGI-PGF)"/>
            <person name="Kuo A."/>
            <person name="Salamov A."/>
            <person name="Schmutz J."/>
            <person name="Lucas S."/>
            <person name="Pitluck S."/>
            <person name="Rosenblum E."/>
            <person name="Stajich J."/>
            <person name="Eisen M."/>
            <person name="Grigoriev I.V."/>
        </authorList>
    </citation>
    <scope>NUCLEOTIDE SEQUENCE [LARGE SCALE GENOMIC DNA]</scope>
    <source>
        <strain evidence="19">JAM81 / FGSC 10211</strain>
    </source>
</reference>
<evidence type="ECO:0000256" key="1">
    <source>
        <dbReference type="ARBA" id="ARBA00002267"/>
    </source>
</evidence>
<evidence type="ECO:0000256" key="14">
    <source>
        <dbReference type="ARBA" id="ARBA00049393"/>
    </source>
</evidence>
<comment type="catalytic activity">
    <reaction evidence="13 15">
        <text>cytidine(4) in tRNA(Gly)(GCC) + S-adenosyl-L-methionine = 2'-O-methylcytidine(4) in tRNA(Gly)(GCC) + S-adenosyl-L-homocysteine + H(+)</text>
        <dbReference type="Rhea" id="RHEA:43192"/>
        <dbReference type="Rhea" id="RHEA-COMP:10399"/>
        <dbReference type="Rhea" id="RHEA-COMP:10400"/>
        <dbReference type="ChEBI" id="CHEBI:15378"/>
        <dbReference type="ChEBI" id="CHEBI:57856"/>
        <dbReference type="ChEBI" id="CHEBI:59789"/>
        <dbReference type="ChEBI" id="CHEBI:74495"/>
        <dbReference type="ChEBI" id="CHEBI:82748"/>
        <dbReference type="EC" id="2.1.1.225"/>
    </reaction>
</comment>
<protein>
    <recommendedName>
        <fullName evidence="4 15">tRNA:m(4)X modification enzyme TRM13</fullName>
        <ecNumber evidence="3 15">2.1.1.225</ecNumber>
    </recommendedName>
</protein>
<comment type="catalytic activity">
    <reaction evidence="14 15">
        <text>adenosine(4) in tRNA(His) + S-adenosyl-L-methionine = 2'-O-methyladenosine(4) in tRNA(His) + S-adenosyl-L-homocysteine + H(+)</text>
        <dbReference type="Rhea" id="RHEA:43196"/>
        <dbReference type="Rhea" id="RHEA-COMP:10401"/>
        <dbReference type="Rhea" id="RHEA-COMP:10402"/>
        <dbReference type="ChEBI" id="CHEBI:15378"/>
        <dbReference type="ChEBI" id="CHEBI:57856"/>
        <dbReference type="ChEBI" id="CHEBI:59789"/>
        <dbReference type="ChEBI" id="CHEBI:74411"/>
        <dbReference type="ChEBI" id="CHEBI:74477"/>
        <dbReference type="EC" id="2.1.1.225"/>
    </reaction>
</comment>
<dbReference type="AlphaFoldDB" id="F4P4R4"/>
<dbReference type="PANTHER" id="PTHR12998:SF0">
    <property type="entry name" value="TRNA:M(4)X MODIFICATION ENZYME TRM13 HOMOLOG"/>
    <property type="match status" value="1"/>
</dbReference>
<evidence type="ECO:0000256" key="5">
    <source>
        <dbReference type="ARBA" id="ARBA00022603"/>
    </source>
</evidence>
<name>F4P4R4_BATDJ</name>
<evidence type="ECO:0000256" key="9">
    <source>
        <dbReference type="ARBA" id="ARBA00022723"/>
    </source>
</evidence>
<feature type="compositionally biased region" description="Low complexity" evidence="16">
    <location>
        <begin position="310"/>
        <end position="320"/>
    </location>
</feature>
<evidence type="ECO:0000256" key="11">
    <source>
        <dbReference type="ARBA" id="ARBA00022833"/>
    </source>
</evidence>
<evidence type="ECO:0000256" key="12">
    <source>
        <dbReference type="ARBA" id="ARBA00048165"/>
    </source>
</evidence>
<keyword evidence="9 15" id="KW-0479">Metal-binding</keyword>
<comment type="similarity">
    <text evidence="2 15">Belongs to the methyltransferase TRM13 family.</text>
</comment>
<dbReference type="Proteomes" id="UP000007241">
    <property type="component" value="Unassembled WGS sequence"/>
</dbReference>
<evidence type="ECO:0000313" key="19">
    <source>
        <dbReference type="Proteomes" id="UP000007241"/>
    </source>
</evidence>
<evidence type="ECO:0000256" key="7">
    <source>
        <dbReference type="ARBA" id="ARBA00022691"/>
    </source>
</evidence>
<evidence type="ECO:0000256" key="4">
    <source>
        <dbReference type="ARBA" id="ARBA00015883"/>
    </source>
</evidence>
<dbReference type="STRING" id="684364.F4P4R4"/>
<dbReference type="HOGENOM" id="CLU_027610_0_1_1"/>
<keyword evidence="19" id="KW-1185">Reference proteome</keyword>
<dbReference type="EC" id="2.1.1.225" evidence="3 15"/>
<dbReference type="GO" id="GO:0008175">
    <property type="term" value="F:tRNA methyltransferase activity"/>
    <property type="evidence" value="ECO:0000318"/>
    <property type="project" value="GO_Central"/>
</dbReference>
<evidence type="ECO:0000256" key="15">
    <source>
        <dbReference type="RuleBase" id="RU367103"/>
    </source>
</evidence>
<dbReference type="GO" id="GO:0030488">
    <property type="term" value="P:tRNA methylation"/>
    <property type="evidence" value="ECO:0000318"/>
    <property type="project" value="GO_Central"/>
</dbReference>
<evidence type="ECO:0000256" key="13">
    <source>
        <dbReference type="ARBA" id="ARBA00048635"/>
    </source>
</evidence>
<dbReference type="Pfam" id="PF05206">
    <property type="entry name" value="TRM13"/>
    <property type="match status" value="1"/>
</dbReference>
<dbReference type="OMA" id="ACKIWIN"/>
<dbReference type="InParanoid" id="F4P4R4"/>
<keyword evidence="11 15" id="KW-0862">Zinc</keyword>
<evidence type="ECO:0000256" key="8">
    <source>
        <dbReference type="ARBA" id="ARBA00022694"/>
    </source>
</evidence>
<proteinExistence type="inferred from homology"/>
<keyword evidence="5 15" id="KW-0489">Methyltransferase</keyword>
<evidence type="ECO:0000256" key="2">
    <source>
        <dbReference type="ARBA" id="ARBA00005265"/>
    </source>
</evidence>